<keyword evidence="5" id="KW-0949">S-adenosyl-L-methionine</keyword>
<dbReference type="PRINTS" id="PR00505">
    <property type="entry name" value="D12N6MTFRASE"/>
</dbReference>
<dbReference type="InterPro" id="IPR023095">
    <property type="entry name" value="Ade_MeTrfase_dom_2"/>
</dbReference>
<dbReference type="EMBL" id="JAARQN010000006">
    <property type="protein sequence ID" value="MBC1457851.1"/>
    <property type="molecule type" value="Genomic_DNA"/>
</dbReference>
<comment type="catalytic activity">
    <reaction evidence="6">
        <text>a 2'-deoxyadenosine in DNA + S-adenosyl-L-methionine = an N(6)-methyl-2'-deoxyadenosine in DNA + S-adenosyl-L-homocysteine + H(+)</text>
        <dbReference type="Rhea" id="RHEA:15197"/>
        <dbReference type="Rhea" id="RHEA-COMP:12418"/>
        <dbReference type="Rhea" id="RHEA-COMP:12419"/>
        <dbReference type="ChEBI" id="CHEBI:15378"/>
        <dbReference type="ChEBI" id="CHEBI:57856"/>
        <dbReference type="ChEBI" id="CHEBI:59789"/>
        <dbReference type="ChEBI" id="CHEBI:90615"/>
        <dbReference type="ChEBI" id="CHEBI:90616"/>
        <dbReference type="EC" id="2.1.1.72"/>
    </reaction>
</comment>
<evidence type="ECO:0000256" key="4">
    <source>
        <dbReference type="ARBA" id="ARBA00022679"/>
    </source>
</evidence>
<dbReference type="GO" id="GO:0043565">
    <property type="term" value="F:sequence-specific DNA binding"/>
    <property type="evidence" value="ECO:0007669"/>
    <property type="project" value="TreeGrafter"/>
</dbReference>
<comment type="similarity">
    <text evidence="1">Belongs to the N(4)/N(6)-methyltransferase family.</text>
</comment>
<gene>
    <name evidence="7" type="ORF">HB850_08775</name>
</gene>
<dbReference type="GO" id="GO:0032259">
    <property type="term" value="P:methylation"/>
    <property type="evidence" value="ECO:0007669"/>
    <property type="project" value="UniProtKB-KW"/>
</dbReference>
<accession>A0A841YVL7</accession>
<dbReference type="Gene3D" id="1.10.1020.10">
    <property type="entry name" value="Adenine-specific Methyltransferase, Domain 2"/>
    <property type="match status" value="1"/>
</dbReference>
<protein>
    <recommendedName>
        <fullName evidence="2">site-specific DNA-methyltransferase (adenine-specific)</fullName>
        <ecNumber evidence="2">2.1.1.72</ecNumber>
    </recommendedName>
</protein>
<evidence type="ECO:0000256" key="2">
    <source>
        <dbReference type="ARBA" id="ARBA00011900"/>
    </source>
</evidence>
<dbReference type="SUPFAM" id="SSF53335">
    <property type="entry name" value="S-adenosyl-L-methionine-dependent methyltransferases"/>
    <property type="match status" value="1"/>
</dbReference>
<dbReference type="GO" id="GO:1904047">
    <property type="term" value="F:S-adenosyl-L-methionine binding"/>
    <property type="evidence" value="ECO:0007669"/>
    <property type="project" value="TreeGrafter"/>
</dbReference>
<dbReference type="InterPro" id="IPR012263">
    <property type="entry name" value="M_m6A_EcoRV"/>
</dbReference>
<comment type="caution">
    <text evidence="7">The sequence shown here is derived from an EMBL/GenBank/DDBJ whole genome shotgun (WGS) entry which is preliminary data.</text>
</comment>
<proteinExistence type="inferred from homology"/>
<keyword evidence="3 7" id="KW-0489">Methyltransferase</keyword>
<dbReference type="RefSeq" id="WP_185389107.1">
    <property type="nucleotide sequence ID" value="NZ_JAARQN010000006.1"/>
</dbReference>
<dbReference type="AlphaFoldDB" id="A0A841YVL7"/>
<keyword evidence="4" id="KW-0808">Transferase</keyword>
<dbReference type="GO" id="GO:0009007">
    <property type="term" value="F:site-specific DNA-methyltransferase (adenine-specific) activity"/>
    <property type="evidence" value="ECO:0007669"/>
    <property type="project" value="UniProtKB-EC"/>
</dbReference>
<dbReference type="GO" id="GO:0009307">
    <property type="term" value="P:DNA restriction-modification system"/>
    <property type="evidence" value="ECO:0007669"/>
    <property type="project" value="InterPro"/>
</dbReference>
<dbReference type="Proteomes" id="UP000569903">
    <property type="component" value="Unassembled WGS sequence"/>
</dbReference>
<sequence>MAITKSPLRYPGGKTQLSSFVSNLIEINKIEECTYIEPFSGGAGVAIELLLTGKVERIVLNDYDKAIHSIWYSILNHTSELINLIRTTPITIDSWHEQKMIHEKTKQLQNSLENGFSTLFLNRTNRSGIINAGPIGGYDQTGNYKIDCRFNKEAIIKKIEDIASRKNQIDLYRKDTVKLINIIKENYDCSSSFIFFDPPYYVQGNKLYTNFYKDSNHKALGRGIATLNDYYWITTYDYAPQIHEIYTQWAGIKSFEYELQYSAQTKRRAAEYLFASGKTLVDSHDRVNLLQI</sequence>
<organism evidence="7 8">
    <name type="scientific">Listeria newyorkensis</name>
    <dbReference type="NCBI Taxonomy" id="1497681"/>
    <lineage>
        <taxon>Bacteria</taxon>
        <taxon>Bacillati</taxon>
        <taxon>Bacillota</taxon>
        <taxon>Bacilli</taxon>
        <taxon>Bacillales</taxon>
        <taxon>Listeriaceae</taxon>
        <taxon>Listeria</taxon>
    </lineage>
</organism>
<dbReference type="PANTHER" id="PTHR30481:SF2">
    <property type="entry name" value="SITE-SPECIFIC DNA-METHYLTRANSFERASE (ADENINE-SPECIFIC)"/>
    <property type="match status" value="1"/>
</dbReference>
<dbReference type="Pfam" id="PF02086">
    <property type="entry name" value="MethyltransfD12"/>
    <property type="match status" value="1"/>
</dbReference>
<reference evidence="7 8" key="1">
    <citation type="submission" date="2020-03" db="EMBL/GenBank/DDBJ databases">
        <title>Soil Listeria distribution.</title>
        <authorList>
            <person name="Liao J."/>
            <person name="Wiedmann M."/>
        </authorList>
    </citation>
    <scope>NUCLEOTIDE SEQUENCE [LARGE SCALE GENOMIC DNA]</scope>
    <source>
        <strain evidence="7 8">FSL L7-1614</strain>
    </source>
</reference>
<dbReference type="EC" id="2.1.1.72" evidence="2"/>
<dbReference type="PIRSF" id="PIRSF000398">
    <property type="entry name" value="M_m6A_EcoRV"/>
    <property type="match status" value="1"/>
</dbReference>
<evidence type="ECO:0000256" key="1">
    <source>
        <dbReference type="ARBA" id="ARBA00006594"/>
    </source>
</evidence>
<evidence type="ECO:0000256" key="3">
    <source>
        <dbReference type="ARBA" id="ARBA00022603"/>
    </source>
</evidence>
<evidence type="ECO:0000256" key="6">
    <source>
        <dbReference type="ARBA" id="ARBA00047942"/>
    </source>
</evidence>
<evidence type="ECO:0000256" key="5">
    <source>
        <dbReference type="ARBA" id="ARBA00022691"/>
    </source>
</evidence>
<dbReference type="GO" id="GO:0006298">
    <property type="term" value="P:mismatch repair"/>
    <property type="evidence" value="ECO:0007669"/>
    <property type="project" value="TreeGrafter"/>
</dbReference>
<dbReference type="InterPro" id="IPR012327">
    <property type="entry name" value="MeTrfase_D12"/>
</dbReference>
<dbReference type="InterPro" id="IPR029063">
    <property type="entry name" value="SAM-dependent_MTases_sf"/>
</dbReference>
<dbReference type="PANTHER" id="PTHR30481">
    <property type="entry name" value="DNA ADENINE METHYLASE"/>
    <property type="match status" value="1"/>
</dbReference>
<dbReference type="Gene3D" id="3.40.50.150">
    <property type="entry name" value="Vaccinia Virus protein VP39"/>
    <property type="match status" value="1"/>
</dbReference>
<evidence type="ECO:0000313" key="8">
    <source>
        <dbReference type="Proteomes" id="UP000569903"/>
    </source>
</evidence>
<name>A0A841YVL7_9LIST</name>
<evidence type="ECO:0000313" key="7">
    <source>
        <dbReference type="EMBL" id="MBC1457851.1"/>
    </source>
</evidence>